<accession>A0A545AMF8</accession>
<feature type="domain" description="Response regulatory" evidence="7">
    <location>
        <begin position="5"/>
        <end position="119"/>
    </location>
</feature>
<protein>
    <submittedName>
        <fullName evidence="8">Response regulator transcription factor</fullName>
    </submittedName>
</protein>
<dbReference type="PANTHER" id="PTHR48111">
    <property type="entry name" value="REGULATOR OF RPOS"/>
    <property type="match status" value="1"/>
</dbReference>
<dbReference type="PROSITE" id="PS50110">
    <property type="entry name" value="RESPONSE_REGULATORY"/>
    <property type="match status" value="1"/>
</dbReference>
<keyword evidence="9" id="KW-1185">Reference proteome</keyword>
<dbReference type="OrthoDB" id="9812490at2"/>
<dbReference type="InterPro" id="IPR011006">
    <property type="entry name" value="CheY-like_superfamily"/>
</dbReference>
<name>A0A545AMF8_9ACTN</name>
<keyword evidence="5" id="KW-0804">Transcription</keyword>
<dbReference type="Proteomes" id="UP000317982">
    <property type="component" value="Unassembled WGS sequence"/>
</dbReference>
<evidence type="ECO:0000256" key="4">
    <source>
        <dbReference type="ARBA" id="ARBA00023125"/>
    </source>
</evidence>
<evidence type="ECO:0000256" key="2">
    <source>
        <dbReference type="ARBA" id="ARBA00023012"/>
    </source>
</evidence>
<dbReference type="GO" id="GO:0005829">
    <property type="term" value="C:cytosol"/>
    <property type="evidence" value="ECO:0007669"/>
    <property type="project" value="TreeGrafter"/>
</dbReference>
<dbReference type="SMART" id="SM00448">
    <property type="entry name" value="REC"/>
    <property type="match status" value="1"/>
</dbReference>
<evidence type="ECO:0000313" key="8">
    <source>
        <dbReference type="EMBL" id="TQS42508.1"/>
    </source>
</evidence>
<dbReference type="AlphaFoldDB" id="A0A545AMF8"/>
<keyword evidence="4" id="KW-0238">DNA-binding</keyword>
<evidence type="ECO:0000313" key="9">
    <source>
        <dbReference type="Proteomes" id="UP000317982"/>
    </source>
</evidence>
<dbReference type="Pfam" id="PF00072">
    <property type="entry name" value="Response_reg"/>
    <property type="match status" value="1"/>
</dbReference>
<evidence type="ECO:0000256" key="6">
    <source>
        <dbReference type="PROSITE-ProRule" id="PRU00169"/>
    </source>
</evidence>
<dbReference type="GO" id="GO:0000156">
    <property type="term" value="F:phosphorelay response regulator activity"/>
    <property type="evidence" value="ECO:0007669"/>
    <property type="project" value="TreeGrafter"/>
</dbReference>
<dbReference type="GO" id="GO:0006355">
    <property type="term" value="P:regulation of DNA-templated transcription"/>
    <property type="evidence" value="ECO:0007669"/>
    <property type="project" value="TreeGrafter"/>
</dbReference>
<dbReference type="EMBL" id="VIRS01000018">
    <property type="protein sequence ID" value="TQS42508.1"/>
    <property type="molecule type" value="Genomic_DNA"/>
</dbReference>
<dbReference type="InParanoid" id="A0A545AMF8"/>
<dbReference type="PANTHER" id="PTHR48111:SF28">
    <property type="entry name" value="TRANSCRIPTIONAL REGULATORY PROTEIN TCRX-RELATED"/>
    <property type="match status" value="1"/>
</dbReference>
<dbReference type="InterPro" id="IPR039420">
    <property type="entry name" value="WalR-like"/>
</dbReference>
<evidence type="ECO:0000256" key="3">
    <source>
        <dbReference type="ARBA" id="ARBA00023015"/>
    </source>
</evidence>
<reference evidence="8 9" key="1">
    <citation type="submission" date="2019-07" db="EMBL/GenBank/DDBJ databases">
        <title>Cryptosporangium phraense sp. nov., isolated from plant litter.</title>
        <authorList>
            <person name="Suriyachadkun C."/>
        </authorList>
    </citation>
    <scope>NUCLEOTIDE SEQUENCE [LARGE SCALE GENOMIC DNA]</scope>
    <source>
        <strain evidence="8 9">A-T 5661</strain>
    </source>
</reference>
<dbReference type="GO" id="GO:0032993">
    <property type="term" value="C:protein-DNA complex"/>
    <property type="evidence" value="ECO:0007669"/>
    <property type="project" value="TreeGrafter"/>
</dbReference>
<evidence type="ECO:0000256" key="5">
    <source>
        <dbReference type="ARBA" id="ARBA00023163"/>
    </source>
</evidence>
<sequence length="141" mass="15490">MAEARLLVVDDEPNIVELLETSLCYAGFDVQTASTGREAVAAISERSPDLVLLDIMLPDIEGLEVVRLLRSTGSRIPVLLLTARDGTDDKIAALTLGADDYVTKPFSLNEVLARIRALLRRTAVDERAPRETPRLRPPRVV</sequence>
<evidence type="ECO:0000259" key="7">
    <source>
        <dbReference type="PROSITE" id="PS50110"/>
    </source>
</evidence>
<dbReference type="SUPFAM" id="SSF52172">
    <property type="entry name" value="CheY-like"/>
    <property type="match status" value="1"/>
</dbReference>
<gene>
    <name evidence="8" type="ORF">FL583_24750</name>
</gene>
<keyword evidence="2" id="KW-0902">Two-component regulatory system</keyword>
<organism evidence="8 9">
    <name type="scientific">Cryptosporangium phraense</name>
    <dbReference type="NCBI Taxonomy" id="2593070"/>
    <lineage>
        <taxon>Bacteria</taxon>
        <taxon>Bacillati</taxon>
        <taxon>Actinomycetota</taxon>
        <taxon>Actinomycetes</taxon>
        <taxon>Cryptosporangiales</taxon>
        <taxon>Cryptosporangiaceae</taxon>
        <taxon>Cryptosporangium</taxon>
    </lineage>
</organism>
<feature type="modified residue" description="4-aspartylphosphate" evidence="6">
    <location>
        <position position="54"/>
    </location>
</feature>
<keyword evidence="1 6" id="KW-0597">Phosphoprotein</keyword>
<proteinExistence type="predicted"/>
<keyword evidence="3" id="KW-0805">Transcription regulation</keyword>
<comment type="caution">
    <text evidence="8">The sequence shown here is derived from an EMBL/GenBank/DDBJ whole genome shotgun (WGS) entry which is preliminary data.</text>
</comment>
<dbReference type="GO" id="GO:0000976">
    <property type="term" value="F:transcription cis-regulatory region binding"/>
    <property type="evidence" value="ECO:0007669"/>
    <property type="project" value="TreeGrafter"/>
</dbReference>
<dbReference type="Gene3D" id="3.40.50.2300">
    <property type="match status" value="1"/>
</dbReference>
<dbReference type="InterPro" id="IPR001789">
    <property type="entry name" value="Sig_transdc_resp-reg_receiver"/>
</dbReference>
<dbReference type="FunFam" id="3.40.50.2300:FF:000001">
    <property type="entry name" value="DNA-binding response regulator PhoB"/>
    <property type="match status" value="1"/>
</dbReference>
<evidence type="ECO:0000256" key="1">
    <source>
        <dbReference type="ARBA" id="ARBA00022553"/>
    </source>
</evidence>